<dbReference type="Pfam" id="PF00725">
    <property type="entry name" value="3HCDH"/>
    <property type="match status" value="1"/>
</dbReference>
<feature type="domain" description="3-hydroxyacyl-CoA dehydrogenase C-terminal" evidence="4">
    <location>
        <begin position="15"/>
        <end position="90"/>
    </location>
</feature>
<reference evidence="5 6" key="1">
    <citation type="submission" date="2022-04" db="EMBL/GenBank/DDBJ databases">
        <title>Roseobacter sp. WL0113 is a bacterium isolated from neritic sediment.</title>
        <authorList>
            <person name="Wang L."/>
            <person name="He W."/>
            <person name="Zhang D.-F."/>
        </authorList>
    </citation>
    <scope>NUCLEOTIDE SEQUENCE [LARGE SCALE GENOMIC DNA]</scope>
    <source>
        <strain evidence="5 6">WL0113</strain>
    </source>
</reference>
<keyword evidence="6" id="KW-1185">Reference proteome</keyword>
<keyword evidence="3" id="KW-0511">Multifunctional enzyme</keyword>
<sequence length="198" mass="20823">MTSDIAARLAAGLDGAADQLLFEATTPWDLDAAMTDFGFETGVCAAQDIAGLDRVHARIRAAGETATPVLPRMVAEGRLGRTAGVGWYRYPGGGGLVIDPLVEDLLREEARFAGVSRRDLSDDILIARLLLGLAKAALALLRAGADAALIDRVSQRALGFPAAHGGVLSYLRTAAARLPETVLGRLSEDERAGLLHQP</sequence>
<evidence type="ECO:0000256" key="3">
    <source>
        <dbReference type="ARBA" id="ARBA00023268"/>
    </source>
</evidence>
<gene>
    <name evidence="5" type="ORF">MUB52_10000</name>
</gene>
<evidence type="ECO:0000259" key="4">
    <source>
        <dbReference type="Pfam" id="PF00725"/>
    </source>
</evidence>
<dbReference type="SUPFAM" id="SSF48179">
    <property type="entry name" value="6-phosphogluconate dehydrogenase C-terminal domain-like"/>
    <property type="match status" value="2"/>
</dbReference>
<keyword evidence="2" id="KW-0456">Lyase</keyword>
<protein>
    <submittedName>
        <fullName evidence="5">3-hydroxyacyl-CoA dehydrogenase family protein</fullName>
    </submittedName>
</protein>
<proteinExistence type="predicted"/>
<name>A0ABT3BDX9_9RHOB</name>
<dbReference type="Proteomes" id="UP001208690">
    <property type="component" value="Unassembled WGS sequence"/>
</dbReference>
<comment type="caution">
    <text evidence="5">The sequence shown here is derived from an EMBL/GenBank/DDBJ whole genome shotgun (WGS) entry which is preliminary data.</text>
</comment>
<organism evidence="5 6">
    <name type="scientific">Roseobacter sinensis</name>
    <dbReference type="NCBI Taxonomy" id="2931391"/>
    <lineage>
        <taxon>Bacteria</taxon>
        <taxon>Pseudomonadati</taxon>
        <taxon>Pseudomonadota</taxon>
        <taxon>Alphaproteobacteria</taxon>
        <taxon>Rhodobacterales</taxon>
        <taxon>Roseobacteraceae</taxon>
        <taxon>Roseobacter</taxon>
    </lineage>
</organism>
<dbReference type="PANTHER" id="PTHR23309">
    <property type="entry name" value="3-HYDROXYACYL-COA DEHYROGENASE"/>
    <property type="match status" value="1"/>
</dbReference>
<evidence type="ECO:0000256" key="1">
    <source>
        <dbReference type="ARBA" id="ARBA00023235"/>
    </source>
</evidence>
<evidence type="ECO:0000313" key="6">
    <source>
        <dbReference type="Proteomes" id="UP001208690"/>
    </source>
</evidence>
<dbReference type="Gene3D" id="1.10.1040.50">
    <property type="match status" value="1"/>
</dbReference>
<dbReference type="EMBL" id="JALIEB010000005">
    <property type="protein sequence ID" value="MCV3271760.1"/>
    <property type="molecule type" value="Genomic_DNA"/>
</dbReference>
<keyword evidence="1" id="KW-0413">Isomerase</keyword>
<evidence type="ECO:0000256" key="2">
    <source>
        <dbReference type="ARBA" id="ARBA00023239"/>
    </source>
</evidence>
<dbReference type="InterPro" id="IPR008927">
    <property type="entry name" value="6-PGluconate_DH-like_C_sf"/>
</dbReference>
<accession>A0ABT3BDX9</accession>
<dbReference type="InterPro" id="IPR006108">
    <property type="entry name" value="3HC_DH_C"/>
</dbReference>
<evidence type="ECO:0000313" key="5">
    <source>
        <dbReference type="EMBL" id="MCV3271760.1"/>
    </source>
</evidence>
<dbReference type="RefSeq" id="WP_263844078.1">
    <property type="nucleotide sequence ID" value="NZ_JALIEB010000005.1"/>
</dbReference>